<feature type="compositionally biased region" description="Basic and acidic residues" evidence="1">
    <location>
        <begin position="224"/>
        <end position="239"/>
    </location>
</feature>
<dbReference type="PANTHER" id="PTHR37544">
    <property type="entry name" value="SPRAY-RELATED"/>
    <property type="match status" value="1"/>
</dbReference>
<proteinExistence type="predicted"/>
<feature type="compositionally biased region" description="Polar residues" evidence="1">
    <location>
        <begin position="56"/>
        <end position="80"/>
    </location>
</feature>
<feature type="compositionally biased region" description="Basic and acidic residues" evidence="1">
    <location>
        <begin position="907"/>
        <end position="922"/>
    </location>
</feature>
<comment type="caution">
    <text evidence="3">The sequence shown here is derived from an EMBL/GenBank/DDBJ whole genome shotgun (WGS) entry which is preliminary data.</text>
</comment>
<feature type="compositionally biased region" description="Basic and acidic residues" evidence="1">
    <location>
        <begin position="135"/>
        <end position="144"/>
    </location>
</feature>
<dbReference type="InterPro" id="IPR021840">
    <property type="entry name" value="DUF3433"/>
</dbReference>
<feature type="transmembrane region" description="Helical" evidence="2">
    <location>
        <begin position="338"/>
        <end position="358"/>
    </location>
</feature>
<feature type="compositionally biased region" description="Acidic residues" evidence="1">
    <location>
        <begin position="190"/>
        <end position="208"/>
    </location>
</feature>
<feature type="transmembrane region" description="Helical" evidence="2">
    <location>
        <begin position="768"/>
        <end position="786"/>
    </location>
</feature>
<feature type="region of interest" description="Disordered" evidence="1">
    <location>
        <begin position="1"/>
        <end position="28"/>
    </location>
</feature>
<evidence type="ECO:0000256" key="2">
    <source>
        <dbReference type="SAM" id="Phobius"/>
    </source>
</evidence>
<evidence type="ECO:0000256" key="1">
    <source>
        <dbReference type="SAM" id="MobiDB-lite"/>
    </source>
</evidence>
<dbReference type="OrthoDB" id="3057599at2759"/>
<name>A0A9P4P2J1_9PEZI</name>
<sequence>MNPEQPFNLKHTNVSIPQLGHSHSKQSITASEDYYSFSDEYEYAESAGSDIDRVNPSANPFVTPPSRRNSPLTEQLQSEGTVRHVRSRQRIGIAQTGGGALPLKGKQIQRKAVNSATKEKFSGVEQKSLASGKRRSGEEKETKRVSVMNPLSPSTTPGIDETPYIRFAIDQLTRDEEVRGSRHYATAGEENTDDDDDDDDANDGIEDYPVDRIVSDEGLGYISKQKEKEKERDMARQKEMQAGSKPKHPLQNQNTRASSSSIIQYDVFVPYNPPVPTNSQPRLNFLPGILRPLWLGIFTFLCIAMLTLLILSAAWSLSHDGLWEYVSFGDSRYFVFEYLPTILGIIILTWLFQIQIAVQRIAPFMAMASYSTKSRSESSFLDLYPTQFLLPNLQHFRAGQPVIGLCFIVFWFFLFTIPLLASSYNVRFYGPLGSGVWRWVVVQGVIWTVILLYIILILALIALAVTLWRSQTGLKWDPRSLADIVALLERANIMNDYADTEIFSNMDEFKQRLWNRTDRLGYWHTSRRPQDIFYGLGEEGGATRRYSLEQGRIREKAPLDPRHSQNSSISSLADLEAGAAPRAAGDFSIRPDIRNNAVRRKYMPWFLSSSAILAWILITVVLLIAFYVVAFVNHASTRGFLPQLGAAANQAGFSPANFLYSFIPCTLGFLMYLLWLPLDFAHRRLAPFAAMNSPRGATAEKSLLLDYPFAQPVSVTVSALSNGHWKVALLSVMSTINMAIPILSGGIFWAQWYPGTQTVRIAAHPAGLYALCFFLAIYTVAIFALVPGRKTVALPHGATCLAEVISWLYMSPLLCDRSFARCNTKPELVGRLIGIQHDESAIKKKPSFWASVTNLVGGASHDASRTAIPVDDGEDFGEGPSLQDKRLSTVPEDHPITHRGGAVPFGEDPRDHSATEKLSKNAGSREEVRYGFGVFVGRDGKEHLGVERVRRGGHEMVLFEDGNVKRKSWMGF</sequence>
<feature type="region of interest" description="Disordered" evidence="1">
    <location>
        <begin position="863"/>
        <end position="922"/>
    </location>
</feature>
<gene>
    <name evidence="3" type="ORF">EJ08DRAFT_281642</name>
</gene>
<dbReference type="Proteomes" id="UP000800235">
    <property type="component" value="Unassembled WGS sequence"/>
</dbReference>
<feature type="transmembrane region" description="Helical" evidence="2">
    <location>
        <begin position="402"/>
        <end position="424"/>
    </location>
</feature>
<feature type="region of interest" description="Disordered" evidence="1">
    <location>
        <begin position="175"/>
        <end position="255"/>
    </location>
</feature>
<dbReference type="AlphaFoldDB" id="A0A9P4P2J1"/>
<feature type="transmembrane region" description="Helical" evidence="2">
    <location>
        <begin position="658"/>
        <end position="678"/>
    </location>
</feature>
<dbReference type="EMBL" id="MU007012">
    <property type="protein sequence ID" value="KAF2435618.1"/>
    <property type="molecule type" value="Genomic_DNA"/>
</dbReference>
<feature type="transmembrane region" description="Helical" evidence="2">
    <location>
        <begin position="605"/>
        <end position="632"/>
    </location>
</feature>
<feature type="compositionally biased region" description="Basic and acidic residues" evidence="1">
    <location>
        <begin position="883"/>
        <end position="896"/>
    </location>
</feature>
<feature type="region of interest" description="Disordered" evidence="1">
    <location>
        <begin position="47"/>
        <end position="84"/>
    </location>
</feature>
<evidence type="ECO:0008006" key="5">
    <source>
        <dbReference type="Google" id="ProtNLM"/>
    </source>
</evidence>
<protein>
    <recommendedName>
        <fullName evidence="5">Phosphoribosylaminoimidazole-succinocarboxamide synthase</fullName>
    </recommendedName>
</protein>
<feature type="transmembrane region" description="Helical" evidence="2">
    <location>
        <begin position="293"/>
        <end position="318"/>
    </location>
</feature>
<feature type="transmembrane region" description="Helical" evidence="2">
    <location>
        <begin position="727"/>
        <end position="748"/>
    </location>
</feature>
<organism evidence="3 4">
    <name type="scientific">Tothia fuscella</name>
    <dbReference type="NCBI Taxonomy" id="1048955"/>
    <lineage>
        <taxon>Eukaryota</taxon>
        <taxon>Fungi</taxon>
        <taxon>Dikarya</taxon>
        <taxon>Ascomycota</taxon>
        <taxon>Pezizomycotina</taxon>
        <taxon>Dothideomycetes</taxon>
        <taxon>Pleosporomycetidae</taxon>
        <taxon>Venturiales</taxon>
        <taxon>Cylindrosympodiaceae</taxon>
        <taxon>Tothia</taxon>
    </lineage>
</organism>
<dbReference type="Pfam" id="PF11915">
    <property type="entry name" value="DUF3433"/>
    <property type="match status" value="2"/>
</dbReference>
<dbReference type="PANTHER" id="PTHR37544:SF1">
    <property type="entry name" value="PHOSPHORIBOSYLAMINOIMIDAZOLE-SUCCINOCARBOXAMIDE SYNTHASE"/>
    <property type="match status" value="1"/>
</dbReference>
<feature type="transmembrane region" description="Helical" evidence="2">
    <location>
        <begin position="444"/>
        <end position="468"/>
    </location>
</feature>
<keyword evidence="2" id="KW-1133">Transmembrane helix</keyword>
<reference evidence="3" key="1">
    <citation type="journal article" date="2020" name="Stud. Mycol.">
        <title>101 Dothideomycetes genomes: a test case for predicting lifestyles and emergence of pathogens.</title>
        <authorList>
            <person name="Haridas S."/>
            <person name="Albert R."/>
            <person name="Binder M."/>
            <person name="Bloem J."/>
            <person name="Labutti K."/>
            <person name="Salamov A."/>
            <person name="Andreopoulos B."/>
            <person name="Baker S."/>
            <person name="Barry K."/>
            <person name="Bills G."/>
            <person name="Bluhm B."/>
            <person name="Cannon C."/>
            <person name="Castanera R."/>
            <person name="Culley D."/>
            <person name="Daum C."/>
            <person name="Ezra D."/>
            <person name="Gonzalez J."/>
            <person name="Henrissat B."/>
            <person name="Kuo A."/>
            <person name="Liang C."/>
            <person name="Lipzen A."/>
            <person name="Lutzoni F."/>
            <person name="Magnuson J."/>
            <person name="Mondo S."/>
            <person name="Nolan M."/>
            <person name="Ohm R."/>
            <person name="Pangilinan J."/>
            <person name="Park H.-J."/>
            <person name="Ramirez L."/>
            <person name="Alfaro M."/>
            <person name="Sun H."/>
            <person name="Tritt A."/>
            <person name="Yoshinaga Y."/>
            <person name="Zwiers L.-H."/>
            <person name="Turgeon B."/>
            <person name="Goodwin S."/>
            <person name="Spatafora J."/>
            <person name="Crous P."/>
            <person name="Grigoriev I."/>
        </authorList>
    </citation>
    <scope>NUCLEOTIDE SEQUENCE</scope>
    <source>
        <strain evidence="3">CBS 130266</strain>
    </source>
</reference>
<feature type="region of interest" description="Disordered" evidence="1">
    <location>
        <begin position="112"/>
        <end position="163"/>
    </location>
</feature>
<keyword evidence="2" id="KW-0472">Membrane</keyword>
<accession>A0A9P4P2J1</accession>
<evidence type="ECO:0000313" key="4">
    <source>
        <dbReference type="Proteomes" id="UP000800235"/>
    </source>
</evidence>
<keyword evidence="4" id="KW-1185">Reference proteome</keyword>
<keyword evidence="2" id="KW-0812">Transmembrane</keyword>
<evidence type="ECO:0000313" key="3">
    <source>
        <dbReference type="EMBL" id="KAF2435618.1"/>
    </source>
</evidence>